<evidence type="ECO:0000256" key="1">
    <source>
        <dbReference type="ARBA" id="ARBA00022741"/>
    </source>
</evidence>
<dbReference type="GO" id="GO:0005524">
    <property type="term" value="F:ATP binding"/>
    <property type="evidence" value="ECO:0007669"/>
    <property type="project" value="UniProtKB-KW"/>
</dbReference>
<dbReference type="InterPro" id="IPR003593">
    <property type="entry name" value="AAA+_ATPase"/>
</dbReference>
<dbReference type="Pfam" id="PF00005">
    <property type="entry name" value="ABC_tran"/>
    <property type="match status" value="1"/>
</dbReference>
<evidence type="ECO:0000259" key="4">
    <source>
        <dbReference type="PROSITE" id="PS50893"/>
    </source>
</evidence>
<evidence type="ECO:0000256" key="2">
    <source>
        <dbReference type="ARBA" id="ARBA00022840"/>
    </source>
</evidence>
<keyword evidence="2 5" id="KW-0067">ATP-binding</keyword>
<dbReference type="SMART" id="SM00382">
    <property type="entry name" value="AAA"/>
    <property type="match status" value="1"/>
</dbReference>
<feature type="compositionally biased region" description="Polar residues" evidence="3">
    <location>
        <begin position="252"/>
        <end position="264"/>
    </location>
</feature>
<evidence type="ECO:0000313" key="6">
    <source>
        <dbReference type="Proteomes" id="UP001482513"/>
    </source>
</evidence>
<dbReference type="InterPro" id="IPR003439">
    <property type="entry name" value="ABC_transporter-like_ATP-bd"/>
</dbReference>
<name>A0ABV0KA62_9CYAN</name>
<dbReference type="Gene3D" id="3.40.50.300">
    <property type="entry name" value="P-loop containing nucleotide triphosphate hydrolases"/>
    <property type="match status" value="1"/>
</dbReference>
<keyword evidence="6" id="KW-1185">Reference proteome</keyword>
<dbReference type="PROSITE" id="PS50893">
    <property type="entry name" value="ABC_TRANSPORTER_2"/>
    <property type="match status" value="1"/>
</dbReference>
<gene>
    <name evidence="5" type="ORF">NC992_22235</name>
</gene>
<dbReference type="InterPro" id="IPR027417">
    <property type="entry name" value="P-loop_NTPase"/>
</dbReference>
<sequence length="271" mass="29841">MAMIEIQELTKRFGPKTAPKVAVDGFSLTVEPGEIFGLLGPNGAGKSTLIKMLTTLLPASSGRAAIAGFDIGRQAAGVQRRIGYVPQALSVDSTLTGYENLLILAKLYGVPRRQRLDRIHAALHYVGLDTVANRLVNTYSGGMIRRLEMAQATLHRPPVLFLDEPTVGLDPVARKTMWDLILQLRRDYQTTVFLTTHFMEEADVLCDRIAMLYNGQQVAMGTPAALKATVPHPEATMDDVFIHYTRNPLTTTNEGSYRDTSTTRRTAKRLG</sequence>
<organism evidence="5 6">
    <name type="scientific">Leptolyngbya subtilissima DQ-A4</name>
    <dbReference type="NCBI Taxonomy" id="2933933"/>
    <lineage>
        <taxon>Bacteria</taxon>
        <taxon>Bacillati</taxon>
        <taxon>Cyanobacteriota</taxon>
        <taxon>Cyanophyceae</taxon>
        <taxon>Leptolyngbyales</taxon>
        <taxon>Leptolyngbyaceae</taxon>
        <taxon>Leptolyngbya group</taxon>
        <taxon>Leptolyngbya</taxon>
    </lineage>
</organism>
<dbReference type="PROSITE" id="PS00211">
    <property type="entry name" value="ABC_TRANSPORTER_1"/>
    <property type="match status" value="1"/>
</dbReference>
<dbReference type="InterPro" id="IPR017871">
    <property type="entry name" value="ABC_transporter-like_CS"/>
</dbReference>
<evidence type="ECO:0000313" key="5">
    <source>
        <dbReference type="EMBL" id="MEP0949613.1"/>
    </source>
</evidence>
<accession>A0ABV0KA62</accession>
<keyword evidence="1" id="KW-0547">Nucleotide-binding</keyword>
<comment type="caution">
    <text evidence="5">The sequence shown here is derived from an EMBL/GenBank/DDBJ whole genome shotgun (WGS) entry which is preliminary data.</text>
</comment>
<protein>
    <submittedName>
        <fullName evidence="5">ATP-binding cassette domain-containing protein</fullName>
    </submittedName>
</protein>
<feature type="region of interest" description="Disordered" evidence="3">
    <location>
        <begin position="252"/>
        <end position="271"/>
    </location>
</feature>
<reference evidence="5 6" key="1">
    <citation type="submission" date="2022-04" db="EMBL/GenBank/DDBJ databases">
        <title>Positive selection, recombination, and allopatry shape intraspecific diversity of widespread and dominant cyanobacteria.</title>
        <authorList>
            <person name="Wei J."/>
            <person name="Shu W."/>
            <person name="Hu C."/>
        </authorList>
    </citation>
    <scope>NUCLEOTIDE SEQUENCE [LARGE SCALE GENOMIC DNA]</scope>
    <source>
        <strain evidence="5 6">DQ-A4</strain>
    </source>
</reference>
<proteinExistence type="predicted"/>
<dbReference type="PANTHER" id="PTHR43582:SF2">
    <property type="entry name" value="LINEARMYCIN RESISTANCE ATP-BINDING PROTEIN LNRL"/>
    <property type="match status" value="1"/>
</dbReference>
<dbReference type="EMBL" id="JAMPKX010000013">
    <property type="protein sequence ID" value="MEP0949613.1"/>
    <property type="molecule type" value="Genomic_DNA"/>
</dbReference>
<dbReference type="RefSeq" id="WP_190707120.1">
    <property type="nucleotide sequence ID" value="NZ_JAMPKX010000013.1"/>
</dbReference>
<evidence type="ECO:0000256" key="3">
    <source>
        <dbReference type="SAM" id="MobiDB-lite"/>
    </source>
</evidence>
<dbReference type="SUPFAM" id="SSF52540">
    <property type="entry name" value="P-loop containing nucleoside triphosphate hydrolases"/>
    <property type="match status" value="1"/>
</dbReference>
<dbReference type="PANTHER" id="PTHR43582">
    <property type="entry name" value="LINEARMYCIN RESISTANCE ATP-BINDING PROTEIN LNRL"/>
    <property type="match status" value="1"/>
</dbReference>
<feature type="domain" description="ABC transporter" evidence="4">
    <location>
        <begin position="4"/>
        <end position="239"/>
    </location>
</feature>
<dbReference type="Proteomes" id="UP001482513">
    <property type="component" value="Unassembled WGS sequence"/>
</dbReference>